<dbReference type="AlphaFoldDB" id="A0AAX2UMI4"/>
<gene>
    <name evidence="1" type="ORF">FDW42_01945</name>
    <name evidence="2" type="ORF">FVD16_00155</name>
</gene>
<reference evidence="1 3" key="1">
    <citation type="submission" date="2019-05" db="EMBL/GenBank/DDBJ databases">
        <title>Draft genomes of eight strains of Campylobacter helveticus isolated from cats and a dog in New Zealand.</title>
        <authorList>
            <person name="Bojanic K."/>
            <person name="Midwinter A.C."/>
            <person name="Biggs P.J."/>
            <person name="Acke E."/>
            <person name="Cornelius A.J."/>
            <person name="Marshall J.C."/>
        </authorList>
    </citation>
    <scope>NUCLEOTIDE SEQUENCE [LARGE SCALE GENOMIC DNA]</scope>
    <source>
        <strain evidence="1 3">ACP123b</strain>
    </source>
</reference>
<evidence type="ECO:0000313" key="4">
    <source>
        <dbReference type="Proteomes" id="UP000321317"/>
    </source>
</evidence>
<dbReference type="InterPro" id="IPR029058">
    <property type="entry name" value="AB_hydrolase_fold"/>
</dbReference>
<protein>
    <submittedName>
        <fullName evidence="1">DUF2920 family protein</fullName>
    </submittedName>
</protein>
<dbReference type="SUPFAM" id="SSF53474">
    <property type="entry name" value="alpha/beta-Hydrolases"/>
    <property type="match status" value="1"/>
</dbReference>
<dbReference type="RefSeq" id="WP_139026668.1">
    <property type="nucleotide sequence ID" value="NZ_CAUWMG010000004.1"/>
</dbReference>
<sequence length="397" mass="46013">MIDKSFFITSCDDVELNLKRNSKLEYRISYDETKPIRAIFVIVGGFGSSTDTRMLDYTRRQFASRFSVLAMNVFYHGFCCRVSNEEAYSAKYSIEKEDVENVKKVLKKLNLPYHSNLPHNAYYFLLEDLMKKQKEAGIYAQNALLKGLSYTILPPNDEYQNYLLMPALDHINALKHLFKTHEGGGICDLAVIYAGGCYGSQITHLIAKIAPHYTQGVIDVACSVLPREQMFIRESGEEFYRITPNLEISCHTKSFWTKENFTKAAFSIRNLLELKHLEIQSACDKECIFISYHSKEDEFKTAEDKERLYKTYANLGFDATLHLIKDESEIDGRLIRNLKHDGISNERVFKKELPAILEKLKDRSFKRGKKLISYPCDDKIYTFKDTKDKYELKITPF</sequence>
<dbReference type="Pfam" id="PF11144">
    <property type="entry name" value="DUF2920"/>
    <property type="match status" value="1"/>
</dbReference>
<dbReference type="EMBL" id="VDBS01000017">
    <property type="protein sequence ID" value="TNB58529.1"/>
    <property type="molecule type" value="Genomic_DNA"/>
</dbReference>
<dbReference type="EMBL" id="VRMA01000002">
    <property type="protein sequence ID" value="TXK60835.1"/>
    <property type="molecule type" value="Genomic_DNA"/>
</dbReference>
<evidence type="ECO:0000313" key="2">
    <source>
        <dbReference type="EMBL" id="TXK60835.1"/>
    </source>
</evidence>
<name>A0AAX2UMI4_9BACT</name>
<reference evidence="2 4" key="2">
    <citation type="submission" date="2019-08" db="EMBL/GenBank/DDBJ databases">
        <title>Rapid identification of Enteric Bacteria from Whole Genome Sequences (WGS) using Average Nucleotide Identity (ANI).</title>
        <authorList>
            <person name="Lane C."/>
        </authorList>
    </citation>
    <scope>NUCLEOTIDE SEQUENCE [LARGE SCALE GENOMIC DNA]</scope>
    <source>
        <strain evidence="2 4">D4984</strain>
    </source>
</reference>
<dbReference type="Proteomes" id="UP000321317">
    <property type="component" value="Unassembled WGS sequence"/>
</dbReference>
<keyword evidence="4" id="KW-1185">Reference proteome</keyword>
<dbReference type="InterPro" id="IPR022605">
    <property type="entry name" value="DUF2920"/>
</dbReference>
<evidence type="ECO:0000313" key="1">
    <source>
        <dbReference type="EMBL" id="TNB58529.1"/>
    </source>
</evidence>
<proteinExistence type="predicted"/>
<accession>A0AAX2UMI4</accession>
<comment type="caution">
    <text evidence="1">The sequence shown here is derived from an EMBL/GenBank/DDBJ whole genome shotgun (WGS) entry which is preliminary data.</text>
</comment>
<organism evidence="1 3">
    <name type="scientific">Campylobacter helveticus</name>
    <dbReference type="NCBI Taxonomy" id="28898"/>
    <lineage>
        <taxon>Bacteria</taxon>
        <taxon>Pseudomonadati</taxon>
        <taxon>Campylobacterota</taxon>
        <taxon>Epsilonproteobacteria</taxon>
        <taxon>Campylobacterales</taxon>
        <taxon>Campylobacteraceae</taxon>
        <taxon>Campylobacter</taxon>
    </lineage>
</organism>
<dbReference type="Proteomes" id="UP000306813">
    <property type="component" value="Unassembled WGS sequence"/>
</dbReference>
<evidence type="ECO:0000313" key="3">
    <source>
        <dbReference type="Proteomes" id="UP000306813"/>
    </source>
</evidence>